<gene>
    <name evidence="2" type="ORF">A7U60_g7820</name>
</gene>
<organism evidence="2 3">
    <name type="scientific">Sanghuangporus baumii</name>
    <name type="common">Phellinus baumii</name>
    <dbReference type="NCBI Taxonomy" id="108892"/>
    <lineage>
        <taxon>Eukaryota</taxon>
        <taxon>Fungi</taxon>
        <taxon>Dikarya</taxon>
        <taxon>Basidiomycota</taxon>
        <taxon>Agaricomycotina</taxon>
        <taxon>Agaricomycetes</taxon>
        <taxon>Hymenochaetales</taxon>
        <taxon>Hymenochaetaceae</taxon>
        <taxon>Sanghuangporus</taxon>
    </lineage>
</organism>
<proteinExistence type="predicted"/>
<evidence type="ECO:0000313" key="2">
    <source>
        <dbReference type="EMBL" id="OCB85194.1"/>
    </source>
</evidence>
<feature type="compositionally biased region" description="Basic and acidic residues" evidence="1">
    <location>
        <begin position="9"/>
        <end position="30"/>
    </location>
</feature>
<feature type="region of interest" description="Disordered" evidence="1">
    <location>
        <begin position="1"/>
        <end position="30"/>
    </location>
</feature>
<dbReference type="Proteomes" id="UP000757232">
    <property type="component" value="Unassembled WGS sequence"/>
</dbReference>
<protein>
    <submittedName>
        <fullName evidence="2">Uncharacterized protein</fullName>
    </submittedName>
</protein>
<evidence type="ECO:0000256" key="1">
    <source>
        <dbReference type="SAM" id="MobiDB-lite"/>
    </source>
</evidence>
<sequence length="155" mass="17434">MPGKNGKNCQKEKEDAQQGKNEVVSRKDAGRRVQVHMSLKNIEELSGKTVSANFTSEDLILNRISEYFSRKLAPRAKVIEILASPNYFTTTCESKISALKEKLNDPPIAAKLCMRKEEDIPQKTPLAGQLPLLLDMETLMEIERSIEGNQAPYKE</sequence>
<evidence type="ECO:0000313" key="3">
    <source>
        <dbReference type="Proteomes" id="UP000757232"/>
    </source>
</evidence>
<reference evidence="2" key="1">
    <citation type="submission" date="2016-06" db="EMBL/GenBank/DDBJ databases">
        <title>Draft Genome sequence of the fungus Inonotus baumii.</title>
        <authorList>
            <person name="Zhu H."/>
            <person name="Lin W."/>
        </authorList>
    </citation>
    <scope>NUCLEOTIDE SEQUENCE</scope>
    <source>
        <strain evidence="2">821</strain>
    </source>
</reference>
<dbReference type="AlphaFoldDB" id="A0A9Q5HSL4"/>
<keyword evidence="3" id="KW-1185">Reference proteome</keyword>
<dbReference type="EMBL" id="LNZH02000211">
    <property type="protein sequence ID" value="OCB85194.1"/>
    <property type="molecule type" value="Genomic_DNA"/>
</dbReference>
<name>A0A9Q5HSL4_SANBA</name>
<accession>A0A9Q5HSL4</accession>
<comment type="caution">
    <text evidence="2">The sequence shown here is derived from an EMBL/GenBank/DDBJ whole genome shotgun (WGS) entry which is preliminary data.</text>
</comment>